<dbReference type="RefSeq" id="WP_011584119.1">
    <property type="nucleotide sequence ID" value="NC_008255.1"/>
</dbReference>
<keyword evidence="2" id="KW-1185">Reference proteome</keyword>
<dbReference type="KEGG" id="chu:CHU_0716"/>
<accession>A0A6N4SNX7</accession>
<evidence type="ECO:0000313" key="1">
    <source>
        <dbReference type="EMBL" id="ABG58003.1"/>
    </source>
</evidence>
<reference evidence="1 2" key="1">
    <citation type="journal article" date="2007" name="Appl. Environ. Microbiol.">
        <title>Genome sequence of the cellulolytic gliding bacterium Cytophaga hutchinsonii.</title>
        <authorList>
            <person name="Xie G."/>
            <person name="Bruce D.C."/>
            <person name="Challacombe J.F."/>
            <person name="Chertkov O."/>
            <person name="Detter J.C."/>
            <person name="Gilna P."/>
            <person name="Han C.S."/>
            <person name="Lucas S."/>
            <person name="Misra M."/>
            <person name="Myers G.L."/>
            <person name="Richardson P."/>
            <person name="Tapia R."/>
            <person name="Thayer N."/>
            <person name="Thompson L.S."/>
            <person name="Brettin T.S."/>
            <person name="Henrissat B."/>
            <person name="Wilson D.B."/>
            <person name="McBride M.J."/>
        </authorList>
    </citation>
    <scope>NUCLEOTIDE SEQUENCE [LARGE SCALE GENOMIC DNA]</scope>
    <source>
        <strain evidence="2">ATCC 33406 / DSM 1761 / CIP 103989 / NBRC 15051 / NCIMB 9469 / D465</strain>
    </source>
</reference>
<name>A0A6N4SNX7_CYTH3</name>
<gene>
    <name evidence="1" type="ordered locus">CHU_0716</name>
</gene>
<dbReference type="Proteomes" id="UP000001822">
    <property type="component" value="Chromosome"/>
</dbReference>
<protein>
    <recommendedName>
        <fullName evidence="3">Lipoprotein</fullName>
    </recommendedName>
</protein>
<sequence>MKTAVFLPLIILSLCIVSCNTKNSLDPKVKDSTLAGRAQDSVELQTISFLKSLNKTDLLETFLKPVKIVNDTAFWKQDLESIQMKTSDDDYIHTVVDTIFNLGTTHIILFTSYETLTDGSPHYCHPCNADYSIAHVIQEGDHYKIKSFKKHLTTKGTMGQGARVSIVEFKDSNKNILTSLKFEDGWIGGGTTMSAAEYFNTEDFSSLIYIETHNSNEGMCDETDFKCINKTERELIPFDRHPSTKPAIIIKYKHTYFDKKLIIIEKTDTLIYDGYHFNKDAYYEGV</sequence>
<evidence type="ECO:0008006" key="3">
    <source>
        <dbReference type="Google" id="ProtNLM"/>
    </source>
</evidence>
<proteinExistence type="predicted"/>
<dbReference type="EMBL" id="CP000383">
    <property type="protein sequence ID" value="ABG58003.1"/>
    <property type="molecule type" value="Genomic_DNA"/>
</dbReference>
<organism evidence="1 2">
    <name type="scientific">Cytophaga hutchinsonii (strain ATCC 33406 / DSM 1761 / CIP 103989 / NBRC 15051 / NCIMB 9469 / D465)</name>
    <dbReference type="NCBI Taxonomy" id="269798"/>
    <lineage>
        <taxon>Bacteria</taxon>
        <taxon>Pseudomonadati</taxon>
        <taxon>Bacteroidota</taxon>
        <taxon>Cytophagia</taxon>
        <taxon>Cytophagales</taxon>
        <taxon>Cytophagaceae</taxon>
        <taxon>Cytophaga</taxon>
    </lineage>
</organism>
<dbReference type="AlphaFoldDB" id="A0A6N4SNX7"/>
<evidence type="ECO:0000313" key="2">
    <source>
        <dbReference type="Proteomes" id="UP000001822"/>
    </source>
</evidence>